<keyword evidence="1" id="KW-1133">Transmembrane helix</keyword>
<gene>
    <name evidence="2" type="ORF">ACFOGI_12465</name>
</gene>
<dbReference type="Proteomes" id="UP001595279">
    <property type="component" value="Unassembled WGS sequence"/>
</dbReference>
<keyword evidence="1" id="KW-0472">Membrane</keyword>
<feature type="transmembrane region" description="Helical" evidence="1">
    <location>
        <begin position="34"/>
        <end position="51"/>
    </location>
</feature>
<reference evidence="3" key="1">
    <citation type="journal article" date="2019" name="Int. J. Syst. Evol. Microbiol.">
        <title>The Global Catalogue of Microorganisms (GCM) 10K type strain sequencing project: providing services to taxonomists for standard genome sequencing and annotation.</title>
        <authorList>
            <consortium name="The Broad Institute Genomics Platform"/>
            <consortium name="The Broad Institute Genome Sequencing Center for Infectious Disease"/>
            <person name="Wu L."/>
            <person name="Ma J."/>
        </authorList>
    </citation>
    <scope>NUCLEOTIDE SEQUENCE [LARGE SCALE GENOMIC DNA]</scope>
    <source>
        <strain evidence="3">KCTC 13128</strain>
    </source>
</reference>
<keyword evidence="3" id="KW-1185">Reference proteome</keyword>
<keyword evidence="1" id="KW-0812">Transmembrane</keyword>
<protein>
    <submittedName>
        <fullName evidence="2">Uncharacterized protein</fullName>
    </submittedName>
</protein>
<evidence type="ECO:0000313" key="2">
    <source>
        <dbReference type="EMBL" id="MFC3041052.1"/>
    </source>
</evidence>
<dbReference type="RefSeq" id="WP_390273019.1">
    <property type="nucleotide sequence ID" value="NZ_JBHRSA010000046.1"/>
</dbReference>
<feature type="transmembrane region" description="Helical" evidence="1">
    <location>
        <begin position="12"/>
        <end position="28"/>
    </location>
</feature>
<comment type="caution">
    <text evidence="2">The sequence shown here is derived from an EMBL/GenBank/DDBJ whole genome shotgun (WGS) entry which is preliminary data.</text>
</comment>
<evidence type="ECO:0000256" key="1">
    <source>
        <dbReference type="SAM" id="Phobius"/>
    </source>
</evidence>
<name>A0ABV7CXG7_9BACI</name>
<organism evidence="2 3">
    <name type="scientific">Virgibacillus xinjiangensis</name>
    <dbReference type="NCBI Taxonomy" id="393090"/>
    <lineage>
        <taxon>Bacteria</taxon>
        <taxon>Bacillati</taxon>
        <taxon>Bacillota</taxon>
        <taxon>Bacilli</taxon>
        <taxon>Bacillales</taxon>
        <taxon>Bacillaceae</taxon>
        <taxon>Virgibacillus</taxon>
    </lineage>
</organism>
<accession>A0ABV7CXG7</accession>
<sequence>MQRVTKTIYESFMLLLVMLTLAGIWMDHAYNSPIHWYVWGIFVVDFFTRWYR</sequence>
<dbReference type="EMBL" id="JBHRSA010000046">
    <property type="protein sequence ID" value="MFC3041052.1"/>
    <property type="molecule type" value="Genomic_DNA"/>
</dbReference>
<proteinExistence type="predicted"/>
<evidence type="ECO:0000313" key="3">
    <source>
        <dbReference type="Proteomes" id="UP001595279"/>
    </source>
</evidence>